<feature type="transmembrane region" description="Helical" evidence="11">
    <location>
        <begin position="281"/>
        <end position="299"/>
    </location>
</feature>
<dbReference type="PANTHER" id="PTHR43045:SF7">
    <property type="entry name" value="MAJOR FACILITATOR SUPERFAMILY TRANSPORTER"/>
    <property type="match status" value="1"/>
</dbReference>
<evidence type="ECO:0000256" key="10">
    <source>
        <dbReference type="ARBA" id="ARBA00039918"/>
    </source>
</evidence>
<keyword evidence="4" id="KW-1003">Cell membrane</keyword>
<evidence type="ECO:0000259" key="12">
    <source>
        <dbReference type="PROSITE" id="PS50850"/>
    </source>
</evidence>
<feature type="transmembrane region" description="Helical" evidence="11">
    <location>
        <begin position="406"/>
        <end position="427"/>
    </location>
</feature>
<feature type="transmembrane region" description="Helical" evidence="11">
    <location>
        <begin position="55"/>
        <end position="82"/>
    </location>
</feature>
<evidence type="ECO:0000313" key="13">
    <source>
        <dbReference type="EMBL" id="RJO70095.1"/>
    </source>
</evidence>
<feature type="transmembrane region" description="Helical" evidence="11">
    <location>
        <begin position="245"/>
        <end position="269"/>
    </location>
</feature>
<evidence type="ECO:0000256" key="1">
    <source>
        <dbReference type="ARBA" id="ARBA00004651"/>
    </source>
</evidence>
<dbReference type="InterPro" id="IPR020846">
    <property type="entry name" value="MFS_dom"/>
</dbReference>
<dbReference type="GO" id="GO:0015293">
    <property type="term" value="F:symporter activity"/>
    <property type="evidence" value="ECO:0007669"/>
    <property type="project" value="UniProtKB-KW"/>
</dbReference>
<evidence type="ECO:0000256" key="4">
    <source>
        <dbReference type="ARBA" id="ARBA00022475"/>
    </source>
</evidence>
<feature type="transmembrane region" description="Helical" evidence="11">
    <location>
        <begin position="94"/>
        <end position="115"/>
    </location>
</feature>
<dbReference type="GO" id="GO:0005886">
    <property type="term" value="C:plasma membrane"/>
    <property type="evidence" value="ECO:0007669"/>
    <property type="project" value="UniProtKB-SubCell"/>
</dbReference>
<evidence type="ECO:0000256" key="3">
    <source>
        <dbReference type="ARBA" id="ARBA00022448"/>
    </source>
</evidence>
<dbReference type="AlphaFoldDB" id="A0A3A4JV15"/>
<keyword evidence="3" id="KW-0813">Transport</keyword>
<dbReference type="Proteomes" id="UP000266677">
    <property type="component" value="Unassembled WGS sequence"/>
</dbReference>
<sequence length="443" mass="47503">MSINTLSTTETLTAERRKAVIAACIGNFLEWYEFVLYGYFAAIFATLYFDDRDPAVALMVTFLVFGISFIVRPLGGVLFGYIGDRYGRKVTLSAIILTISCATALMAVIPAYASIGVAAPMLILLLRCLQGLSAGGEWMGAAAYVVESAPAHRRAFYGSWQTITICLGMFAAGAASLVLTEVLSADALQSWGWRIPFLLAFPLGLIGLYMRLKLEESAEFTAMTESGPRESSPLTRTLRADWRSILLVCGLVCSPTMCTYVLLVFGPTFFAKNLGMPAGSARAAGLTAMLILVVLVVIFARVCDRVGRRPFVMWGAAWVVIAAPIGFVLIHQRNYPMVVIGTTLVLIGQAMMLAPQPALFCELFPTARRYSGLAVGYNLGVVLFGGLGPLAATALIAYTGSTYAPAWYLSFGAVISFAAALVTPETLGVSLRTGRREPAVVPA</sequence>
<evidence type="ECO:0000256" key="11">
    <source>
        <dbReference type="SAM" id="Phobius"/>
    </source>
</evidence>
<evidence type="ECO:0000256" key="8">
    <source>
        <dbReference type="ARBA" id="ARBA00023136"/>
    </source>
</evidence>
<accession>A0A3A4JV15</accession>
<dbReference type="SUPFAM" id="SSF103473">
    <property type="entry name" value="MFS general substrate transporter"/>
    <property type="match status" value="1"/>
</dbReference>
<dbReference type="Pfam" id="PF07690">
    <property type="entry name" value="MFS_1"/>
    <property type="match status" value="1"/>
</dbReference>
<protein>
    <recommendedName>
        <fullName evidence="10">Putative proline/betaine transporter</fullName>
    </recommendedName>
</protein>
<feature type="transmembrane region" description="Helical" evidence="11">
    <location>
        <begin position="158"/>
        <end position="179"/>
    </location>
</feature>
<dbReference type="InterPro" id="IPR011701">
    <property type="entry name" value="MFS"/>
</dbReference>
<dbReference type="PROSITE" id="PS50850">
    <property type="entry name" value="MFS"/>
    <property type="match status" value="1"/>
</dbReference>
<comment type="similarity">
    <text evidence="2">Belongs to the major facilitator superfamily. Metabolite:H+ Symporter (MHS) family (TC 2.A.1.6) family.</text>
</comment>
<comment type="function">
    <text evidence="9">May be a proton symporter involved in the uptake of osmolytes such as proline and glycine betaine.</text>
</comment>
<organism evidence="13 14">
    <name type="scientific">Nocardia panacis</name>
    <dbReference type="NCBI Taxonomy" id="2340916"/>
    <lineage>
        <taxon>Bacteria</taxon>
        <taxon>Bacillati</taxon>
        <taxon>Actinomycetota</taxon>
        <taxon>Actinomycetes</taxon>
        <taxon>Mycobacteriales</taxon>
        <taxon>Nocardiaceae</taxon>
        <taxon>Nocardia</taxon>
    </lineage>
</organism>
<keyword evidence="14" id="KW-1185">Reference proteome</keyword>
<dbReference type="PROSITE" id="PS00217">
    <property type="entry name" value="SUGAR_TRANSPORT_2"/>
    <property type="match status" value="1"/>
</dbReference>
<gene>
    <name evidence="13" type="ORF">D5S18_30055</name>
</gene>
<name>A0A3A4JV15_9NOCA</name>
<dbReference type="InterPro" id="IPR005829">
    <property type="entry name" value="Sugar_transporter_CS"/>
</dbReference>
<feature type="transmembrane region" description="Helical" evidence="11">
    <location>
        <begin position="336"/>
        <end position="354"/>
    </location>
</feature>
<reference evidence="13 14" key="1">
    <citation type="submission" date="2018-09" db="EMBL/GenBank/DDBJ databases">
        <title>YIM PH21274 draft genome.</title>
        <authorList>
            <person name="Miao C."/>
        </authorList>
    </citation>
    <scope>NUCLEOTIDE SEQUENCE [LARGE SCALE GENOMIC DNA]</scope>
    <source>
        <strain evidence="13 14">YIM PH 21724</strain>
    </source>
</reference>
<keyword evidence="6" id="KW-0769">Symport</keyword>
<feature type="transmembrane region" description="Helical" evidence="11">
    <location>
        <begin position="375"/>
        <end position="400"/>
    </location>
</feature>
<dbReference type="EMBL" id="QZFU01000041">
    <property type="protein sequence ID" value="RJO70095.1"/>
    <property type="molecule type" value="Genomic_DNA"/>
</dbReference>
<proteinExistence type="inferred from homology"/>
<evidence type="ECO:0000256" key="9">
    <source>
        <dbReference type="ARBA" id="ARBA00037295"/>
    </source>
</evidence>
<feature type="transmembrane region" description="Helical" evidence="11">
    <location>
        <begin position="191"/>
        <end position="210"/>
    </location>
</feature>
<dbReference type="Pfam" id="PF00083">
    <property type="entry name" value="Sugar_tr"/>
    <property type="match status" value="1"/>
</dbReference>
<dbReference type="OrthoDB" id="8953821at2"/>
<evidence type="ECO:0000256" key="6">
    <source>
        <dbReference type="ARBA" id="ARBA00022847"/>
    </source>
</evidence>
<dbReference type="PANTHER" id="PTHR43045">
    <property type="entry name" value="SHIKIMATE TRANSPORTER"/>
    <property type="match status" value="1"/>
</dbReference>
<feature type="transmembrane region" description="Helical" evidence="11">
    <location>
        <begin position="311"/>
        <end position="330"/>
    </location>
</feature>
<evidence type="ECO:0000313" key="14">
    <source>
        <dbReference type="Proteomes" id="UP000266677"/>
    </source>
</evidence>
<feature type="transmembrane region" description="Helical" evidence="11">
    <location>
        <begin position="20"/>
        <end position="49"/>
    </location>
</feature>
<keyword evidence="5 11" id="KW-0812">Transmembrane</keyword>
<evidence type="ECO:0000256" key="2">
    <source>
        <dbReference type="ARBA" id="ARBA00008240"/>
    </source>
</evidence>
<comment type="subcellular location">
    <subcellularLocation>
        <location evidence="1">Cell membrane</location>
        <topology evidence="1">Multi-pass membrane protein</topology>
    </subcellularLocation>
</comment>
<evidence type="ECO:0000256" key="5">
    <source>
        <dbReference type="ARBA" id="ARBA00022692"/>
    </source>
</evidence>
<dbReference type="RefSeq" id="WP_120044462.1">
    <property type="nucleotide sequence ID" value="NZ_QZFU01000041.1"/>
</dbReference>
<dbReference type="Gene3D" id="1.20.1250.20">
    <property type="entry name" value="MFS general substrate transporter like domains"/>
    <property type="match status" value="2"/>
</dbReference>
<comment type="caution">
    <text evidence="13">The sequence shown here is derived from an EMBL/GenBank/DDBJ whole genome shotgun (WGS) entry which is preliminary data.</text>
</comment>
<dbReference type="FunFam" id="1.20.1250.20:FF:000001">
    <property type="entry name" value="Dicarboxylate MFS transporter"/>
    <property type="match status" value="1"/>
</dbReference>
<keyword evidence="8 11" id="KW-0472">Membrane</keyword>
<evidence type="ECO:0000256" key="7">
    <source>
        <dbReference type="ARBA" id="ARBA00022989"/>
    </source>
</evidence>
<feature type="domain" description="Major facilitator superfamily (MFS) profile" evidence="12">
    <location>
        <begin position="19"/>
        <end position="436"/>
    </location>
</feature>
<feature type="transmembrane region" description="Helical" evidence="11">
    <location>
        <begin position="121"/>
        <end position="146"/>
    </location>
</feature>
<dbReference type="InterPro" id="IPR005828">
    <property type="entry name" value="MFS_sugar_transport-like"/>
</dbReference>
<dbReference type="InterPro" id="IPR036259">
    <property type="entry name" value="MFS_trans_sf"/>
</dbReference>
<keyword evidence="7 11" id="KW-1133">Transmembrane helix</keyword>